<name>A0A7J5L0S8_BACSE</name>
<dbReference type="SUPFAM" id="SSF46955">
    <property type="entry name" value="Putative DNA-binding domain"/>
    <property type="match status" value="1"/>
</dbReference>
<gene>
    <name evidence="2" type="ORF">F9962_16925</name>
</gene>
<comment type="caution">
    <text evidence="2">The sequence shown here is derived from an EMBL/GenBank/DDBJ whole genome shotgun (WGS) entry which is preliminary data.</text>
</comment>
<dbReference type="EMBL" id="WCLP01000064">
    <property type="protein sequence ID" value="KAB5279089.1"/>
    <property type="molecule type" value="Genomic_DNA"/>
</dbReference>
<feature type="domain" description="Helix-turn-helix" evidence="1">
    <location>
        <begin position="43"/>
        <end position="91"/>
    </location>
</feature>
<reference evidence="2 3" key="1">
    <citation type="journal article" date="2019" name="Nat. Med.">
        <title>A library of human gut bacterial isolates paired with longitudinal multiomics data enables mechanistic microbiome research.</title>
        <authorList>
            <person name="Poyet M."/>
            <person name="Groussin M."/>
            <person name="Gibbons S.M."/>
            <person name="Avila-Pacheco J."/>
            <person name="Jiang X."/>
            <person name="Kearney S.M."/>
            <person name="Perrotta A.R."/>
            <person name="Berdy B."/>
            <person name="Zhao S."/>
            <person name="Lieberman T.D."/>
            <person name="Swanson P.K."/>
            <person name="Smith M."/>
            <person name="Roesemann S."/>
            <person name="Alexander J.E."/>
            <person name="Rich S.A."/>
            <person name="Livny J."/>
            <person name="Vlamakis H."/>
            <person name="Clish C."/>
            <person name="Bullock K."/>
            <person name="Deik A."/>
            <person name="Scott J."/>
            <person name="Pierce K.A."/>
            <person name="Xavier R.J."/>
            <person name="Alm E.J."/>
        </authorList>
    </citation>
    <scope>NUCLEOTIDE SEQUENCE [LARGE SCALE GENOMIC DNA]</scope>
    <source>
        <strain evidence="2 3">BIOML-A17</strain>
    </source>
</reference>
<dbReference type="Pfam" id="PF12728">
    <property type="entry name" value="HTH_17"/>
    <property type="match status" value="1"/>
</dbReference>
<dbReference type="PANTHER" id="PTHR34585">
    <property type="match status" value="1"/>
</dbReference>
<evidence type="ECO:0000259" key="1">
    <source>
        <dbReference type="Pfam" id="PF12728"/>
    </source>
</evidence>
<evidence type="ECO:0000313" key="3">
    <source>
        <dbReference type="Proteomes" id="UP000440773"/>
    </source>
</evidence>
<evidence type="ECO:0000313" key="2">
    <source>
        <dbReference type="EMBL" id="KAB5279089.1"/>
    </source>
</evidence>
<dbReference type="PANTHER" id="PTHR34585:SF22">
    <property type="entry name" value="HELIX-TURN-HELIX DOMAIN-CONTAINING PROTEIN"/>
    <property type="match status" value="1"/>
</dbReference>
<protein>
    <submittedName>
        <fullName evidence="2">Helix-turn-helix domain-containing protein</fullName>
    </submittedName>
</protein>
<dbReference type="AlphaFoldDB" id="A0A7J5L0S8"/>
<dbReference type="InterPro" id="IPR041657">
    <property type="entry name" value="HTH_17"/>
</dbReference>
<dbReference type="RefSeq" id="WP_151870991.1">
    <property type="nucleotide sequence ID" value="NZ_WCLO01000063.1"/>
</dbReference>
<dbReference type="InterPro" id="IPR009061">
    <property type="entry name" value="DNA-bd_dom_put_sf"/>
</dbReference>
<organism evidence="2 3">
    <name type="scientific">Bacteroides stercoris</name>
    <dbReference type="NCBI Taxonomy" id="46506"/>
    <lineage>
        <taxon>Bacteria</taxon>
        <taxon>Pseudomonadati</taxon>
        <taxon>Bacteroidota</taxon>
        <taxon>Bacteroidia</taxon>
        <taxon>Bacteroidales</taxon>
        <taxon>Bacteroidaceae</taxon>
        <taxon>Bacteroides</taxon>
    </lineage>
</organism>
<accession>A0A7J5L0S8</accession>
<proteinExistence type="predicted"/>
<dbReference type="Proteomes" id="UP000440773">
    <property type="component" value="Unassembled WGS sequence"/>
</dbReference>
<sequence>MEGIIDKENERVRRFFALLDNMEKKVEHLARDNRPPFNGERFLTDRELSGTLRISRRCLQDYRDQGRIPYIQLGGKILYRQSDIEKLLEENYRKYSINSLV</sequence>